<keyword evidence="3 6" id="KW-0732">Signal</keyword>
<evidence type="ECO:0000256" key="4">
    <source>
        <dbReference type="ARBA" id="ARBA00023136"/>
    </source>
</evidence>
<feature type="domain" description="SusD-like N-terminal" evidence="8">
    <location>
        <begin position="23"/>
        <end position="229"/>
    </location>
</feature>
<comment type="subcellular location">
    <subcellularLocation>
        <location evidence="1">Cell outer membrane</location>
    </subcellularLocation>
</comment>
<dbReference type="Gene3D" id="1.25.40.390">
    <property type="match status" value="1"/>
</dbReference>
<dbReference type="InterPro" id="IPR012944">
    <property type="entry name" value="SusD_RagB_dom"/>
</dbReference>
<organism evidence="9 10">
    <name type="scientific">Capnocytophaga leadbetteri</name>
    <dbReference type="NCBI Taxonomy" id="327575"/>
    <lineage>
        <taxon>Bacteria</taxon>
        <taxon>Pseudomonadati</taxon>
        <taxon>Bacteroidota</taxon>
        <taxon>Flavobacteriia</taxon>
        <taxon>Flavobacteriales</taxon>
        <taxon>Flavobacteriaceae</taxon>
        <taxon>Capnocytophaga</taxon>
    </lineage>
</organism>
<gene>
    <name evidence="9" type="ORF">CGC53_02950</name>
</gene>
<dbReference type="InterPro" id="IPR033985">
    <property type="entry name" value="SusD-like_N"/>
</dbReference>
<dbReference type="RefSeq" id="WP_095913256.1">
    <property type="nucleotide sequence ID" value="NZ_CAUQGS010000039.1"/>
</dbReference>
<keyword evidence="4" id="KW-0472">Membrane</keyword>
<feature type="chain" id="PRO_5012467970" evidence="6">
    <location>
        <begin position="25"/>
        <end position="534"/>
    </location>
</feature>
<dbReference type="Proteomes" id="UP000217276">
    <property type="component" value="Chromosome"/>
</dbReference>
<evidence type="ECO:0000313" key="9">
    <source>
        <dbReference type="EMBL" id="ATA81380.1"/>
    </source>
</evidence>
<evidence type="ECO:0000256" key="6">
    <source>
        <dbReference type="SAM" id="SignalP"/>
    </source>
</evidence>
<evidence type="ECO:0000259" key="8">
    <source>
        <dbReference type="Pfam" id="PF14322"/>
    </source>
</evidence>
<accession>A0A250F8D1</accession>
<protein>
    <submittedName>
        <fullName evidence="9">RagB/SusD family nutrient uptake outer membrane protein</fullName>
    </submittedName>
</protein>
<dbReference type="KEGG" id="clk:CGC53_02950"/>
<dbReference type="GO" id="GO:0009279">
    <property type="term" value="C:cell outer membrane"/>
    <property type="evidence" value="ECO:0007669"/>
    <property type="project" value="UniProtKB-SubCell"/>
</dbReference>
<comment type="similarity">
    <text evidence="2">Belongs to the SusD family.</text>
</comment>
<dbReference type="AlphaFoldDB" id="A0A250F8D1"/>
<reference evidence="10" key="1">
    <citation type="submission" date="2017-06" db="EMBL/GenBank/DDBJ databases">
        <title>Capnocytophaga spp. assemblies.</title>
        <authorList>
            <person name="Gulvik C.A."/>
        </authorList>
    </citation>
    <scope>NUCLEOTIDE SEQUENCE [LARGE SCALE GENOMIC DNA]</scope>
    <source>
        <strain evidence="10">H6253</strain>
    </source>
</reference>
<proteinExistence type="inferred from homology"/>
<dbReference type="EMBL" id="CP022384">
    <property type="protein sequence ID" value="ATA81380.1"/>
    <property type="molecule type" value="Genomic_DNA"/>
</dbReference>
<name>A0A250F8D1_9FLAO</name>
<dbReference type="SUPFAM" id="SSF48452">
    <property type="entry name" value="TPR-like"/>
    <property type="match status" value="1"/>
</dbReference>
<evidence type="ECO:0000256" key="3">
    <source>
        <dbReference type="ARBA" id="ARBA00022729"/>
    </source>
</evidence>
<evidence type="ECO:0000256" key="5">
    <source>
        <dbReference type="ARBA" id="ARBA00023237"/>
    </source>
</evidence>
<dbReference type="Pfam" id="PF07980">
    <property type="entry name" value="SusD_RagB"/>
    <property type="match status" value="1"/>
</dbReference>
<evidence type="ECO:0000256" key="1">
    <source>
        <dbReference type="ARBA" id="ARBA00004442"/>
    </source>
</evidence>
<evidence type="ECO:0000259" key="7">
    <source>
        <dbReference type="Pfam" id="PF07980"/>
    </source>
</evidence>
<feature type="signal peptide" evidence="6">
    <location>
        <begin position="1"/>
        <end position="24"/>
    </location>
</feature>
<dbReference type="InterPro" id="IPR011990">
    <property type="entry name" value="TPR-like_helical_dom_sf"/>
</dbReference>
<dbReference type="Pfam" id="PF14322">
    <property type="entry name" value="SusD-like_3"/>
    <property type="match status" value="1"/>
</dbReference>
<keyword evidence="5" id="KW-0998">Cell outer membrane</keyword>
<evidence type="ECO:0000313" key="10">
    <source>
        <dbReference type="Proteomes" id="UP000217276"/>
    </source>
</evidence>
<feature type="domain" description="RagB/SusD" evidence="7">
    <location>
        <begin position="395"/>
        <end position="534"/>
    </location>
</feature>
<keyword evidence="10" id="KW-1185">Reference proteome</keyword>
<evidence type="ECO:0000256" key="2">
    <source>
        <dbReference type="ARBA" id="ARBA00006275"/>
    </source>
</evidence>
<sequence length="534" mass="60990">MKKYNIIFLLSIIALLLNSCFSLDQEPYDNARAGNTFNNAKEVRNWLNGIYNTIRDNTQGETMYLTDLQADYLNLTVQSRKPVLRDFQRYGELNSSNLNIARIWNTYYNIIANTNIAIESTSNKEQQEDIRPLRGELYLSRAYCYSYLATHFCKPYNANTAHTDLGLPLVDENSNYQQTPPRSSLAVTYKFILDDIDKAISLLSNQAGRMGANTFTVDAAKALKARMLLYKTDWAQALQVAEELINTHTYPLANSQSELEAIWKDDNPKETITQLFAGISSSGNLERPVGENDLYLFEDKNNVFPFPSFPPLPECGGNRQYLAVPNVVPTGAFVNLFDSADWRKSVYIKQEDLATDMPDPFDFMNPCPPEKLAYLVNKYPRSEHLSLENDFFLYYGHKPVLFRIAEIYLIAAEAAYKANNETKAKNYLNELRHARGLTTANDIATSGAALFTDIQNERNRELCFEGFRLFDLNRWGLGVQRGTPQNLTFNLLVTSPANELTELNLPAGYYKMVWPIPQTLIDFENGRWQQNPNW</sequence>